<dbReference type="InterPro" id="IPR029043">
    <property type="entry name" value="GcvT/YgfZ_C"/>
</dbReference>
<dbReference type="PANTHER" id="PTHR43757">
    <property type="entry name" value="AMINOMETHYLTRANSFERASE"/>
    <property type="match status" value="1"/>
</dbReference>
<accession>A0A1X7DQB5</accession>
<dbReference type="Pfam" id="PF16350">
    <property type="entry name" value="FAO_M"/>
    <property type="match status" value="1"/>
</dbReference>
<evidence type="ECO:0000259" key="6">
    <source>
        <dbReference type="Pfam" id="PF16350"/>
    </source>
</evidence>
<dbReference type="InterPro" id="IPR006222">
    <property type="entry name" value="GCVT_N"/>
</dbReference>
<keyword evidence="2" id="KW-0560">Oxidoreductase</keyword>
<dbReference type="SUPFAM" id="SSF54373">
    <property type="entry name" value="FAD-linked reductases, C-terminal domain"/>
    <property type="match status" value="1"/>
</dbReference>
<name>A0A1X7DQB5_9HYPH</name>
<evidence type="ECO:0000259" key="4">
    <source>
        <dbReference type="Pfam" id="PF01571"/>
    </source>
</evidence>
<dbReference type="InterPro" id="IPR006076">
    <property type="entry name" value="FAD-dep_OxRdtase"/>
</dbReference>
<dbReference type="InterPro" id="IPR036188">
    <property type="entry name" value="FAD/NAD-bd_sf"/>
</dbReference>
<evidence type="ECO:0000259" key="5">
    <source>
        <dbReference type="Pfam" id="PF08669"/>
    </source>
</evidence>
<evidence type="ECO:0000256" key="1">
    <source>
        <dbReference type="ARBA" id="ARBA00008609"/>
    </source>
</evidence>
<feature type="domain" description="FAD dependent oxidoreductase central" evidence="6">
    <location>
        <begin position="376"/>
        <end position="431"/>
    </location>
</feature>
<dbReference type="GO" id="GO:0016491">
    <property type="term" value="F:oxidoreductase activity"/>
    <property type="evidence" value="ECO:0007669"/>
    <property type="project" value="UniProtKB-KW"/>
</dbReference>
<dbReference type="OrthoDB" id="9804379at2"/>
<dbReference type="PANTHER" id="PTHR43757:SF2">
    <property type="entry name" value="AMINOMETHYLTRANSFERASE, MITOCHONDRIAL"/>
    <property type="match status" value="1"/>
</dbReference>
<dbReference type="STRING" id="464029.SAMN02982989_5699"/>
<keyword evidence="8" id="KW-1185">Reference proteome</keyword>
<dbReference type="SUPFAM" id="SSF51905">
    <property type="entry name" value="FAD/NAD(P)-binding domain"/>
    <property type="match status" value="1"/>
</dbReference>
<feature type="domain" description="GCVT N-terminal" evidence="4">
    <location>
        <begin position="433"/>
        <end position="709"/>
    </location>
</feature>
<dbReference type="InterPro" id="IPR027266">
    <property type="entry name" value="TrmE/GcvT-like"/>
</dbReference>
<dbReference type="Pfam" id="PF08669">
    <property type="entry name" value="GCV_T_C"/>
    <property type="match status" value="1"/>
</dbReference>
<dbReference type="Gene3D" id="3.50.50.60">
    <property type="entry name" value="FAD/NAD(P)-binding domain"/>
    <property type="match status" value="1"/>
</dbReference>
<feature type="domain" description="Aminomethyltransferase C-terminal" evidence="5">
    <location>
        <begin position="728"/>
        <end position="801"/>
    </location>
</feature>
<feature type="domain" description="FAD dependent oxidoreductase" evidence="3">
    <location>
        <begin position="9"/>
        <end position="373"/>
    </location>
</feature>
<dbReference type="EMBL" id="FXAF01000003">
    <property type="protein sequence ID" value="SMF19487.1"/>
    <property type="molecule type" value="Genomic_DNA"/>
</dbReference>
<reference evidence="8" key="1">
    <citation type="submission" date="2017-04" db="EMBL/GenBank/DDBJ databases">
        <authorList>
            <person name="Varghese N."/>
            <person name="Submissions S."/>
        </authorList>
    </citation>
    <scope>NUCLEOTIDE SEQUENCE [LARGE SCALE GENOMIC DNA]</scope>
    <source>
        <strain evidence="8">B4P</strain>
    </source>
</reference>
<evidence type="ECO:0000313" key="7">
    <source>
        <dbReference type="EMBL" id="SMF19487.1"/>
    </source>
</evidence>
<dbReference type="InterPro" id="IPR032503">
    <property type="entry name" value="FAO_M"/>
</dbReference>
<dbReference type="SUPFAM" id="SSF103025">
    <property type="entry name" value="Folate-binding domain"/>
    <property type="match status" value="1"/>
</dbReference>
<evidence type="ECO:0000256" key="2">
    <source>
        <dbReference type="ARBA" id="ARBA00023002"/>
    </source>
</evidence>
<sequence>MSELPERARVVIIGGGAVGASSLYHLAKAGWTDCVLLEKNELTAGSTWHAAGNVPTFSSSWSIMNMQRYSASLYRELGALVDYPMNYHVTGSIRLGHTNERLREFKRVVGMGRYQGMDLDILSPDEMRTKYPFLETHELTGALYDPYDGDIDPAQLTQALAKGARDLGARVIRFCPVTAARREKDEWILTTSKGEIACEYVVNAAGYYARYVGKLFGRDVPMMVMSHQYILFDEIPELAAWSKEAGHKLPLLRDVDSSYYLRQEKYGMNLGPYERNCHAHWTTPDDPMPDDFSFQLFPDDLDRLEWYLNDAVARVPILGTAGLSRVINGPIPYAPDGNPLIGPMPGVPNAFEACVFTFGICQAGGAGKVLAEWVAEGETEWDMWSCDPRRYTAFASDRDYCVAKGMEVYGHEYAMHFPKHYWPAGRNRKLSPIHDRIAALGAQFKPYNGWERAMWYAKPGDDISEEATQTWNREGPWSLRIEEECRAVRDAAGILDLPGFSRYRVKGSGATEWLSSVITGKVPKPGRIGLAYFSDDKGRIVTEMSVMMLDEDFFFLITAATAQWHDLEWLQKHLPKPAAFTVDDVTDSFSCQILTGPKSRDILAEVTDADLLKGWLTHQSCRIAGRWCQLVRVSFAGELGWEIHTKVEDTAPIFDAVWAAGQKHGLKPFGMEALDCLRIEKGYRAWKGDLSTDYTVLQGGLERFIDWSKPDFKGKAALAAEKQQGIRRRFVTLVVEAGDCDAPYMSTLWHDGQVVGETTSGNWGYRVGKSIALGMLRADLAEPGTEVEVEIFGDRFKAVVQPDGPLWDPANERLRA</sequence>
<evidence type="ECO:0000259" key="3">
    <source>
        <dbReference type="Pfam" id="PF01266"/>
    </source>
</evidence>
<dbReference type="Gene3D" id="3.30.70.1400">
    <property type="entry name" value="Aminomethyltransferase beta-barrel domains"/>
    <property type="match status" value="1"/>
</dbReference>
<dbReference type="Gene3D" id="3.30.1360.120">
    <property type="entry name" value="Probable tRNA modification gtpase trme, domain 1"/>
    <property type="match status" value="1"/>
</dbReference>
<dbReference type="Proteomes" id="UP000192903">
    <property type="component" value="Unassembled WGS sequence"/>
</dbReference>
<dbReference type="RefSeq" id="WP_085421076.1">
    <property type="nucleotide sequence ID" value="NZ_FXAF01000003.1"/>
</dbReference>
<protein>
    <submittedName>
        <fullName evidence="7">Dimethylglycine dehydrogenase</fullName>
    </submittedName>
</protein>
<dbReference type="Gene3D" id="2.40.30.110">
    <property type="entry name" value="Aminomethyltransferase beta-barrel domains"/>
    <property type="match status" value="1"/>
</dbReference>
<proteinExistence type="inferred from homology"/>
<dbReference type="SUPFAM" id="SSF101790">
    <property type="entry name" value="Aminomethyltransferase beta-barrel domain"/>
    <property type="match status" value="1"/>
</dbReference>
<gene>
    <name evidence="7" type="ORF">SAMN02982989_5699</name>
</gene>
<dbReference type="Pfam" id="PF01266">
    <property type="entry name" value="DAO"/>
    <property type="match status" value="1"/>
</dbReference>
<evidence type="ECO:0000313" key="8">
    <source>
        <dbReference type="Proteomes" id="UP000192903"/>
    </source>
</evidence>
<dbReference type="AlphaFoldDB" id="A0A1X7DQB5"/>
<comment type="similarity">
    <text evidence="1">Belongs to the GcvT family.</text>
</comment>
<dbReference type="Pfam" id="PF01571">
    <property type="entry name" value="GCV_T"/>
    <property type="match status" value="1"/>
</dbReference>
<organism evidence="7 8">
    <name type="scientific">Xaviernesmea oryzae</name>
    <dbReference type="NCBI Taxonomy" id="464029"/>
    <lineage>
        <taxon>Bacteria</taxon>
        <taxon>Pseudomonadati</taxon>
        <taxon>Pseudomonadota</taxon>
        <taxon>Alphaproteobacteria</taxon>
        <taxon>Hyphomicrobiales</taxon>
        <taxon>Rhizobiaceae</taxon>
        <taxon>Rhizobium/Agrobacterium group</taxon>
        <taxon>Xaviernesmea</taxon>
    </lineage>
</organism>
<dbReference type="InterPro" id="IPR028896">
    <property type="entry name" value="GcvT/YgfZ/DmdA"/>
</dbReference>
<dbReference type="Gene3D" id="3.30.9.10">
    <property type="entry name" value="D-Amino Acid Oxidase, subunit A, domain 2"/>
    <property type="match status" value="1"/>
</dbReference>
<dbReference type="InterPro" id="IPR013977">
    <property type="entry name" value="GcvT_C"/>
</dbReference>